<keyword evidence="3" id="KW-1185">Reference proteome</keyword>
<evidence type="ECO:0000313" key="3">
    <source>
        <dbReference type="Proteomes" id="UP000048926"/>
    </source>
</evidence>
<dbReference type="EMBL" id="CXST01000001">
    <property type="protein sequence ID" value="CTQ42211.1"/>
    <property type="molecule type" value="Genomic_DNA"/>
</dbReference>
<dbReference type="AlphaFoldDB" id="A0A0M6XWI9"/>
<dbReference type="GeneID" id="68850282"/>
<proteinExistence type="predicted"/>
<feature type="domain" description="YjiS-like" evidence="1">
    <location>
        <begin position="5"/>
        <end position="40"/>
    </location>
</feature>
<dbReference type="RefSeq" id="WP_006933293.1">
    <property type="nucleotide sequence ID" value="NZ_CP045617.1"/>
</dbReference>
<accession>A0A0M6XWI9</accession>
<gene>
    <name evidence="2" type="ORF">LAL4801_00636</name>
</gene>
<evidence type="ECO:0000259" key="1">
    <source>
        <dbReference type="Pfam" id="PF06568"/>
    </source>
</evidence>
<dbReference type="Pfam" id="PF06568">
    <property type="entry name" value="YjiS-like"/>
    <property type="match status" value="1"/>
</dbReference>
<protein>
    <recommendedName>
        <fullName evidence="1">YjiS-like domain-containing protein</fullName>
    </recommendedName>
</protein>
<dbReference type="InterPro" id="IPR009506">
    <property type="entry name" value="YjiS-like"/>
</dbReference>
<dbReference type="OrthoDB" id="8244198at2"/>
<name>A0A0M6XWI9_9HYPH</name>
<reference evidence="3" key="1">
    <citation type="submission" date="2015-07" db="EMBL/GenBank/DDBJ databases">
        <authorList>
            <person name="Rodrigo-Torres Lidia"/>
            <person name="Arahal R.David."/>
        </authorList>
    </citation>
    <scope>NUCLEOTIDE SEQUENCE [LARGE SCALE GENOMIC DNA]</scope>
    <source>
        <strain evidence="3">CECT 4801</strain>
    </source>
</reference>
<organism evidence="2 3">
    <name type="scientific">Roseibium aggregatum</name>
    <dbReference type="NCBI Taxonomy" id="187304"/>
    <lineage>
        <taxon>Bacteria</taxon>
        <taxon>Pseudomonadati</taxon>
        <taxon>Pseudomonadota</taxon>
        <taxon>Alphaproteobacteria</taxon>
        <taxon>Hyphomicrobiales</taxon>
        <taxon>Stappiaceae</taxon>
        <taxon>Roseibium</taxon>
    </lineage>
</organism>
<dbReference type="KEGG" id="lagg:B0E33_26915"/>
<dbReference type="Proteomes" id="UP000048926">
    <property type="component" value="Unassembled WGS sequence"/>
</dbReference>
<evidence type="ECO:0000313" key="2">
    <source>
        <dbReference type="EMBL" id="CTQ42211.1"/>
    </source>
</evidence>
<sequence length="49" mass="5866">MIDTVVRKFNNWKRFRQTYDELSNLSNRELDDLGIARSDIARYARMSAK</sequence>